<dbReference type="AlphaFoldDB" id="C5FQ31"/>
<dbReference type="OrthoDB" id="4167997at2759"/>
<name>C5FQ31_ARTOC</name>
<dbReference type="RefSeq" id="XP_002847066.1">
    <property type="nucleotide sequence ID" value="XM_002847020.1"/>
</dbReference>
<keyword evidence="3" id="KW-1185">Reference proteome</keyword>
<accession>C5FQ31</accession>
<feature type="compositionally biased region" description="Basic residues" evidence="1">
    <location>
        <begin position="285"/>
        <end position="296"/>
    </location>
</feature>
<gene>
    <name evidence="2" type="ORF">MCYG_04803</name>
</gene>
<dbReference type="HOGENOM" id="CLU_081932_0_0_1"/>
<dbReference type="STRING" id="554155.C5FQ31"/>
<dbReference type="EMBL" id="DS995704">
    <property type="protein sequence ID" value="EEQ31984.1"/>
    <property type="molecule type" value="Genomic_DNA"/>
</dbReference>
<sequence length="296" mass="33747">MKVVSPMKVNKRGEEELVSNPVFRAIRNKLSEDMMLRFCPAHELSVTADDKREFELHRDILHAAFMPLKQLLLHATNLASRSLPDHLSSDPERAFHGGARNAFAWLSSIITDEPDWCATNGCPACVVLHIFHSEPLIRIVAVACRVSNWMVLVGLVKPCMQLPNFSFWLGALASAVVEDKFWGCDYWSEIYDRSVYMDLSARELVHQCFEIRDAGYKIPHRTLNYGPGVTADGRPRIHVEDTPHPLFMPTKIIEHEKWEELVLMARKNQSRSRLLPRNGGQGFIPRRHSRKMAVAA</sequence>
<evidence type="ECO:0000256" key="1">
    <source>
        <dbReference type="SAM" id="MobiDB-lite"/>
    </source>
</evidence>
<evidence type="ECO:0000313" key="2">
    <source>
        <dbReference type="EMBL" id="EEQ31984.1"/>
    </source>
</evidence>
<dbReference type="GeneID" id="9226079"/>
<evidence type="ECO:0000313" key="3">
    <source>
        <dbReference type="Proteomes" id="UP000002035"/>
    </source>
</evidence>
<dbReference type="VEuPathDB" id="FungiDB:MCYG_04803"/>
<proteinExistence type="predicted"/>
<dbReference type="eggNOG" id="ENOG502SMZT">
    <property type="taxonomic scope" value="Eukaryota"/>
</dbReference>
<dbReference type="Proteomes" id="UP000002035">
    <property type="component" value="Unassembled WGS sequence"/>
</dbReference>
<reference evidence="3" key="1">
    <citation type="journal article" date="2012" name="MBio">
        <title>Comparative genome analysis of Trichophyton rubrum and related dermatophytes reveals candidate genes involved in infection.</title>
        <authorList>
            <person name="Martinez D.A."/>
            <person name="Oliver B.G."/>
            <person name="Graeser Y."/>
            <person name="Goldberg J.M."/>
            <person name="Li W."/>
            <person name="Martinez-Rossi N.M."/>
            <person name="Monod M."/>
            <person name="Shelest E."/>
            <person name="Barton R.C."/>
            <person name="Birch E."/>
            <person name="Brakhage A.A."/>
            <person name="Chen Z."/>
            <person name="Gurr S.J."/>
            <person name="Heiman D."/>
            <person name="Heitman J."/>
            <person name="Kosti I."/>
            <person name="Rossi A."/>
            <person name="Saif S."/>
            <person name="Samalova M."/>
            <person name="Saunders C.W."/>
            <person name="Shea T."/>
            <person name="Summerbell R.C."/>
            <person name="Xu J."/>
            <person name="Young S."/>
            <person name="Zeng Q."/>
            <person name="Birren B.W."/>
            <person name="Cuomo C.A."/>
            <person name="White T.C."/>
        </authorList>
    </citation>
    <scope>NUCLEOTIDE SEQUENCE [LARGE SCALE GENOMIC DNA]</scope>
    <source>
        <strain evidence="3">ATCC MYA-4605 / CBS 113480</strain>
    </source>
</reference>
<organism evidence="2 3">
    <name type="scientific">Arthroderma otae (strain ATCC MYA-4605 / CBS 113480)</name>
    <name type="common">Microsporum canis</name>
    <dbReference type="NCBI Taxonomy" id="554155"/>
    <lineage>
        <taxon>Eukaryota</taxon>
        <taxon>Fungi</taxon>
        <taxon>Dikarya</taxon>
        <taxon>Ascomycota</taxon>
        <taxon>Pezizomycotina</taxon>
        <taxon>Eurotiomycetes</taxon>
        <taxon>Eurotiomycetidae</taxon>
        <taxon>Onygenales</taxon>
        <taxon>Arthrodermataceae</taxon>
        <taxon>Microsporum</taxon>
    </lineage>
</organism>
<protein>
    <submittedName>
        <fullName evidence="2">Uncharacterized protein</fullName>
    </submittedName>
</protein>
<feature type="region of interest" description="Disordered" evidence="1">
    <location>
        <begin position="273"/>
        <end position="296"/>
    </location>
</feature>
<dbReference type="OMA" id="HIEDTPQ"/>